<gene>
    <name evidence="1" type="ORF">LR48_Vigan03g315800</name>
</gene>
<dbReference type="EMBL" id="CM003373">
    <property type="protein sequence ID" value="KOM39776.1"/>
    <property type="molecule type" value="Genomic_DNA"/>
</dbReference>
<evidence type="ECO:0000313" key="1">
    <source>
        <dbReference type="EMBL" id="KOM39776.1"/>
    </source>
</evidence>
<accession>A0A0L9UAN9</accession>
<organism evidence="1 2">
    <name type="scientific">Phaseolus angularis</name>
    <name type="common">Azuki bean</name>
    <name type="synonym">Vigna angularis</name>
    <dbReference type="NCBI Taxonomy" id="3914"/>
    <lineage>
        <taxon>Eukaryota</taxon>
        <taxon>Viridiplantae</taxon>
        <taxon>Streptophyta</taxon>
        <taxon>Embryophyta</taxon>
        <taxon>Tracheophyta</taxon>
        <taxon>Spermatophyta</taxon>
        <taxon>Magnoliopsida</taxon>
        <taxon>eudicotyledons</taxon>
        <taxon>Gunneridae</taxon>
        <taxon>Pentapetalae</taxon>
        <taxon>rosids</taxon>
        <taxon>fabids</taxon>
        <taxon>Fabales</taxon>
        <taxon>Fabaceae</taxon>
        <taxon>Papilionoideae</taxon>
        <taxon>50 kb inversion clade</taxon>
        <taxon>NPAAA clade</taxon>
        <taxon>indigoferoid/millettioid clade</taxon>
        <taxon>Phaseoleae</taxon>
        <taxon>Vigna</taxon>
    </lineage>
</organism>
<proteinExistence type="predicted"/>
<reference evidence="2" key="1">
    <citation type="journal article" date="2015" name="Proc. Natl. Acad. Sci. U.S.A.">
        <title>Genome sequencing of adzuki bean (Vigna angularis) provides insight into high starch and low fat accumulation and domestication.</title>
        <authorList>
            <person name="Yang K."/>
            <person name="Tian Z."/>
            <person name="Chen C."/>
            <person name="Luo L."/>
            <person name="Zhao B."/>
            <person name="Wang Z."/>
            <person name="Yu L."/>
            <person name="Li Y."/>
            <person name="Sun Y."/>
            <person name="Li W."/>
            <person name="Chen Y."/>
            <person name="Li Y."/>
            <person name="Zhang Y."/>
            <person name="Ai D."/>
            <person name="Zhao J."/>
            <person name="Shang C."/>
            <person name="Ma Y."/>
            <person name="Wu B."/>
            <person name="Wang M."/>
            <person name="Gao L."/>
            <person name="Sun D."/>
            <person name="Zhang P."/>
            <person name="Guo F."/>
            <person name="Wang W."/>
            <person name="Li Y."/>
            <person name="Wang J."/>
            <person name="Varshney R.K."/>
            <person name="Wang J."/>
            <person name="Ling H.Q."/>
            <person name="Wan P."/>
        </authorList>
    </citation>
    <scope>NUCLEOTIDE SEQUENCE</scope>
    <source>
        <strain evidence="2">cv. Jingnong 6</strain>
    </source>
</reference>
<dbReference type="AlphaFoldDB" id="A0A0L9UAN9"/>
<evidence type="ECO:0000313" key="2">
    <source>
        <dbReference type="Proteomes" id="UP000053144"/>
    </source>
</evidence>
<dbReference type="Gramene" id="KOM39776">
    <property type="protein sequence ID" value="KOM39776"/>
    <property type="gene ID" value="LR48_Vigan03g315800"/>
</dbReference>
<dbReference type="Proteomes" id="UP000053144">
    <property type="component" value="Chromosome 3"/>
</dbReference>
<sequence>MMFAMKGANRSCDDDFLGLKARRRRSRRRRARGGWRSCDGGGSAVAAGVFV</sequence>
<protein>
    <submittedName>
        <fullName evidence="1">Uncharacterized protein</fullName>
    </submittedName>
</protein>
<name>A0A0L9UAN9_PHAAN</name>